<gene>
    <name evidence="3" type="ORF">ACFPM3_10310</name>
</gene>
<accession>A0ABV9XBU2</accession>
<keyword evidence="1" id="KW-0812">Transmembrane</keyword>
<sequence length="215" mass="22498">MALTLLLRVRLLLPALLAALAALVPAYAGATTAVVVDIAGRPEQIQRVPYVEIVAVATSIATAWLLRPRFWEWERLGGGHVRVHAAAVALVGLLLPLLPAAVAVLRLPPETRPWLVLPPVLLFSALTFAATALVGPVGGGLLSLLAVAGGAVVLNLQPGAARVLPVSYAGGQGHRLPGMPYWWLGPLLMTAAALAVHATTAGATTWSRRLLRNEE</sequence>
<keyword evidence="4" id="KW-1185">Reference proteome</keyword>
<keyword evidence="1" id="KW-0472">Membrane</keyword>
<evidence type="ECO:0000313" key="3">
    <source>
        <dbReference type="EMBL" id="MFC5022524.1"/>
    </source>
</evidence>
<feature type="transmembrane region" description="Helical" evidence="1">
    <location>
        <begin position="181"/>
        <end position="203"/>
    </location>
</feature>
<reference evidence="4" key="1">
    <citation type="journal article" date="2019" name="Int. J. Syst. Evol. Microbiol.">
        <title>The Global Catalogue of Microorganisms (GCM) 10K type strain sequencing project: providing services to taxonomists for standard genome sequencing and annotation.</title>
        <authorList>
            <consortium name="The Broad Institute Genomics Platform"/>
            <consortium name="The Broad Institute Genome Sequencing Center for Infectious Disease"/>
            <person name="Wu L."/>
            <person name="Ma J."/>
        </authorList>
    </citation>
    <scope>NUCLEOTIDE SEQUENCE [LARGE SCALE GENOMIC DNA]</scope>
    <source>
        <strain evidence="4">CGMCC 4.1648</strain>
    </source>
</reference>
<evidence type="ECO:0008006" key="5">
    <source>
        <dbReference type="Google" id="ProtNLM"/>
    </source>
</evidence>
<feature type="signal peptide" evidence="2">
    <location>
        <begin position="1"/>
        <end position="30"/>
    </location>
</feature>
<evidence type="ECO:0000256" key="1">
    <source>
        <dbReference type="SAM" id="Phobius"/>
    </source>
</evidence>
<feature type="transmembrane region" description="Helical" evidence="1">
    <location>
        <begin position="141"/>
        <end position="161"/>
    </location>
</feature>
<feature type="transmembrane region" description="Helical" evidence="1">
    <location>
        <begin position="114"/>
        <end position="134"/>
    </location>
</feature>
<evidence type="ECO:0000256" key="2">
    <source>
        <dbReference type="SAM" id="SignalP"/>
    </source>
</evidence>
<keyword evidence="2" id="KW-0732">Signal</keyword>
<feature type="transmembrane region" description="Helical" evidence="1">
    <location>
        <begin position="48"/>
        <end position="66"/>
    </location>
</feature>
<evidence type="ECO:0000313" key="4">
    <source>
        <dbReference type="Proteomes" id="UP001595829"/>
    </source>
</evidence>
<feature type="chain" id="PRO_5047107168" description="ABC transporter permease" evidence="2">
    <location>
        <begin position="31"/>
        <end position="215"/>
    </location>
</feature>
<name>A0ABV9XBU2_9ACTN</name>
<dbReference type="EMBL" id="JBHSJD010000007">
    <property type="protein sequence ID" value="MFC5022524.1"/>
    <property type="molecule type" value="Genomic_DNA"/>
</dbReference>
<comment type="caution">
    <text evidence="3">The sequence shown here is derived from an EMBL/GenBank/DDBJ whole genome shotgun (WGS) entry which is preliminary data.</text>
</comment>
<dbReference type="Proteomes" id="UP001595829">
    <property type="component" value="Unassembled WGS sequence"/>
</dbReference>
<protein>
    <recommendedName>
        <fullName evidence="5">ABC transporter permease</fullName>
    </recommendedName>
</protein>
<organism evidence="3 4">
    <name type="scientific">Streptomyces coeruleoprunus</name>
    <dbReference type="NCBI Taxonomy" id="285563"/>
    <lineage>
        <taxon>Bacteria</taxon>
        <taxon>Bacillati</taxon>
        <taxon>Actinomycetota</taxon>
        <taxon>Actinomycetes</taxon>
        <taxon>Kitasatosporales</taxon>
        <taxon>Streptomycetaceae</taxon>
        <taxon>Streptomyces</taxon>
    </lineage>
</organism>
<keyword evidence="1" id="KW-1133">Transmembrane helix</keyword>
<proteinExistence type="predicted"/>
<feature type="transmembrane region" description="Helical" evidence="1">
    <location>
        <begin position="87"/>
        <end position="108"/>
    </location>
</feature>
<dbReference type="RefSeq" id="WP_345690776.1">
    <property type="nucleotide sequence ID" value="NZ_BAABIT010000001.1"/>
</dbReference>